<dbReference type="PANTHER" id="PTHR48026:SF14">
    <property type="entry name" value="HETEROGENEOUS NUCLEAR RIBONUCLEOPROTEIN A1"/>
    <property type="match status" value="1"/>
</dbReference>
<feature type="region of interest" description="Disordered" evidence="4">
    <location>
        <begin position="1"/>
        <end position="24"/>
    </location>
</feature>
<evidence type="ECO:0000256" key="2">
    <source>
        <dbReference type="ARBA" id="ARBA00022884"/>
    </source>
</evidence>
<feature type="compositionally biased region" description="Gly residues" evidence="4">
    <location>
        <begin position="1"/>
        <end position="11"/>
    </location>
</feature>
<dbReference type="SUPFAM" id="SSF54928">
    <property type="entry name" value="RNA-binding domain, RBD"/>
    <property type="match status" value="1"/>
</dbReference>
<accession>V3Z7H2</accession>
<dbReference type="InterPro" id="IPR012677">
    <property type="entry name" value="Nucleotide-bd_a/b_plait_sf"/>
</dbReference>
<dbReference type="AlphaFoldDB" id="V3Z7H2"/>
<dbReference type="Pfam" id="PF00076">
    <property type="entry name" value="RRM_1"/>
    <property type="match status" value="2"/>
</dbReference>
<dbReference type="EMBL" id="KB202990">
    <property type="protein sequence ID" value="ESO86793.1"/>
    <property type="molecule type" value="Genomic_DNA"/>
</dbReference>
<dbReference type="InterPro" id="IPR000504">
    <property type="entry name" value="RRM_dom"/>
</dbReference>
<evidence type="ECO:0000256" key="1">
    <source>
        <dbReference type="ARBA" id="ARBA00022737"/>
    </source>
</evidence>
<dbReference type="OMA" id="MRDPDGR"/>
<dbReference type="GeneID" id="20232811"/>
<feature type="domain" description="RRM" evidence="5">
    <location>
        <begin position="118"/>
        <end position="197"/>
    </location>
</feature>
<dbReference type="RefSeq" id="XP_009062489.1">
    <property type="nucleotide sequence ID" value="XM_009064241.1"/>
</dbReference>
<dbReference type="GO" id="GO:0000398">
    <property type="term" value="P:mRNA splicing, via spliceosome"/>
    <property type="evidence" value="ECO:0007669"/>
    <property type="project" value="TreeGrafter"/>
</dbReference>
<sequence length="197" mass="22349">MKGGRGGGRFSGSGNEDHLDPEHEQFRKLFVGGLSYETSTEGLKGHFETYGEIVDCVVMKDPNSKRSRGFGFVTFKEAAMLDDAQENRPHKIDGRETETKRAMPREESGRSESQQSVTKLFIGGCKDDTTEDHLRETFSPYGEIEKIDLIQDRTTGKTKGFSFVTFKDYDSVDKCVCKLKKLSYFSLEAYKSQEKYM</sequence>
<keyword evidence="1" id="KW-0677">Repeat</keyword>
<feature type="domain" description="RRM" evidence="5">
    <location>
        <begin position="27"/>
        <end position="110"/>
    </location>
</feature>
<dbReference type="Proteomes" id="UP000030746">
    <property type="component" value="Unassembled WGS sequence"/>
</dbReference>
<dbReference type="CTD" id="20232811"/>
<dbReference type="GO" id="GO:0003730">
    <property type="term" value="F:mRNA 3'-UTR binding"/>
    <property type="evidence" value="ECO:0007669"/>
    <property type="project" value="TreeGrafter"/>
</dbReference>
<feature type="compositionally biased region" description="Basic and acidic residues" evidence="4">
    <location>
        <begin position="15"/>
        <end position="24"/>
    </location>
</feature>
<gene>
    <name evidence="6" type="ORF">LOTGIDRAFT_128275</name>
</gene>
<dbReference type="PROSITE" id="PS50102">
    <property type="entry name" value="RRM"/>
    <property type="match status" value="2"/>
</dbReference>
<dbReference type="InterPro" id="IPR035979">
    <property type="entry name" value="RBD_domain_sf"/>
</dbReference>
<name>V3Z7H2_LOTGI</name>
<protein>
    <recommendedName>
        <fullName evidence="5">RRM domain-containing protein</fullName>
    </recommendedName>
</protein>
<dbReference type="GO" id="GO:0071013">
    <property type="term" value="C:catalytic step 2 spliceosome"/>
    <property type="evidence" value="ECO:0007669"/>
    <property type="project" value="TreeGrafter"/>
</dbReference>
<dbReference type="Gene3D" id="3.30.70.330">
    <property type="match status" value="2"/>
</dbReference>
<evidence type="ECO:0000313" key="6">
    <source>
        <dbReference type="EMBL" id="ESO86793.1"/>
    </source>
</evidence>
<evidence type="ECO:0000256" key="3">
    <source>
        <dbReference type="PROSITE-ProRule" id="PRU00176"/>
    </source>
</evidence>
<dbReference type="SMART" id="SM00360">
    <property type="entry name" value="RRM"/>
    <property type="match status" value="2"/>
</dbReference>
<feature type="compositionally biased region" description="Basic and acidic residues" evidence="4">
    <location>
        <begin position="86"/>
        <end position="110"/>
    </location>
</feature>
<dbReference type="KEGG" id="lgi:LOTGIDRAFT_128275"/>
<keyword evidence="7" id="KW-1185">Reference proteome</keyword>
<dbReference type="OrthoDB" id="1875751at2759"/>
<proteinExistence type="predicted"/>
<dbReference type="FunFam" id="3.30.70.330:FF:000040">
    <property type="entry name" value="Heterogeneous nuclear ribonucleoprotein A2/B1"/>
    <property type="match status" value="1"/>
</dbReference>
<dbReference type="STRING" id="225164.V3Z7H2"/>
<reference evidence="6 7" key="1">
    <citation type="journal article" date="2013" name="Nature">
        <title>Insights into bilaterian evolution from three spiralian genomes.</title>
        <authorList>
            <person name="Simakov O."/>
            <person name="Marletaz F."/>
            <person name="Cho S.J."/>
            <person name="Edsinger-Gonzales E."/>
            <person name="Havlak P."/>
            <person name="Hellsten U."/>
            <person name="Kuo D.H."/>
            <person name="Larsson T."/>
            <person name="Lv J."/>
            <person name="Arendt D."/>
            <person name="Savage R."/>
            <person name="Osoegawa K."/>
            <person name="de Jong P."/>
            <person name="Grimwood J."/>
            <person name="Chapman J.A."/>
            <person name="Shapiro H."/>
            <person name="Aerts A."/>
            <person name="Otillar R.P."/>
            <person name="Terry A.Y."/>
            <person name="Boore J.L."/>
            <person name="Grigoriev I.V."/>
            <person name="Lindberg D.R."/>
            <person name="Seaver E.C."/>
            <person name="Weisblat D.A."/>
            <person name="Putnam N.H."/>
            <person name="Rokhsar D.S."/>
        </authorList>
    </citation>
    <scope>NUCLEOTIDE SEQUENCE [LARGE SCALE GENOMIC DNA]</scope>
</reference>
<evidence type="ECO:0000256" key="4">
    <source>
        <dbReference type="SAM" id="MobiDB-lite"/>
    </source>
</evidence>
<keyword evidence="2 3" id="KW-0694">RNA-binding</keyword>
<feature type="region of interest" description="Disordered" evidence="4">
    <location>
        <begin position="86"/>
        <end position="115"/>
    </location>
</feature>
<dbReference type="HOGENOM" id="CLU_012062_1_5_1"/>
<dbReference type="PANTHER" id="PTHR48026">
    <property type="entry name" value="HOMOLOGOUS TO DROSOPHILA SQD (SQUID) PROTEIN"/>
    <property type="match status" value="1"/>
</dbReference>
<evidence type="ECO:0000259" key="5">
    <source>
        <dbReference type="PROSITE" id="PS50102"/>
    </source>
</evidence>
<evidence type="ECO:0000313" key="7">
    <source>
        <dbReference type="Proteomes" id="UP000030746"/>
    </source>
</evidence>
<organism evidence="6 7">
    <name type="scientific">Lottia gigantea</name>
    <name type="common">Giant owl limpet</name>
    <dbReference type="NCBI Taxonomy" id="225164"/>
    <lineage>
        <taxon>Eukaryota</taxon>
        <taxon>Metazoa</taxon>
        <taxon>Spiralia</taxon>
        <taxon>Lophotrochozoa</taxon>
        <taxon>Mollusca</taxon>
        <taxon>Gastropoda</taxon>
        <taxon>Patellogastropoda</taxon>
        <taxon>Lottioidea</taxon>
        <taxon>Lottiidae</taxon>
        <taxon>Lottia</taxon>
    </lineage>
</organism>